<dbReference type="EMBL" id="JAHRHJ020000443">
    <property type="protein sequence ID" value="KAH9294056.1"/>
    <property type="molecule type" value="Genomic_DNA"/>
</dbReference>
<sequence>IARRIASIAPAKRPIGITTVGGYADGGEHLAIMENTLFAVSSCMNSKGTGVDLQAGVNR</sequence>
<protein>
    <submittedName>
        <fullName evidence="1">Uncharacterized protein</fullName>
    </submittedName>
</protein>
<gene>
    <name evidence="1" type="ORF">KI387_040747</name>
</gene>
<reference evidence="1 2" key="1">
    <citation type="journal article" date="2021" name="Nat. Plants">
        <title>The Taxus genome provides insights into paclitaxel biosynthesis.</title>
        <authorList>
            <person name="Xiong X."/>
            <person name="Gou J."/>
            <person name="Liao Q."/>
            <person name="Li Y."/>
            <person name="Zhou Q."/>
            <person name="Bi G."/>
            <person name="Li C."/>
            <person name="Du R."/>
            <person name="Wang X."/>
            <person name="Sun T."/>
            <person name="Guo L."/>
            <person name="Liang H."/>
            <person name="Lu P."/>
            <person name="Wu Y."/>
            <person name="Zhang Z."/>
            <person name="Ro D.K."/>
            <person name="Shang Y."/>
            <person name="Huang S."/>
            <person name="Yan J."/>
        </authorList>
    </citation>
    <scope>NUCLEOTIDE SEQUENCE [LARGE SCALE GENOMIC DNA]</scope>
    <source>
        <strain evidence="1">Ta-2019</strain>
    </source>
</reference>
<proteinExistence type="predicted"/>
<keyword evidence="2" id="KW-1185">Reference proteome</keyword>
<name>A0AA38F9G6_TAXCH</name>
<evidence type="ECO:0000313" key="1">
    <source>
        <dbReference type="EMBL" id="KAH9294056.1"/>
    </source>
</evidence>
<dbReference type="Proteomes" id="UP000824469">
    <property type="component" value="Unassembled WGS sequence"/>
</dbReference>
<comment type="caution">
    <text evidence="1">The sequence shown here is derived from an EMBL/GenBank/DDBJ whole genome shotgun (WGS) entry which is preliminary data.</text>
</comment>
<organism evidence="1 2">
    <name type="scientific">Taxus chinensis</name>
    <name type="common">Chinese yew</name>
    <name type="synonym">Taxus wallichiana var. chinensis</name>
    <dbReference type="NCBI Taxonomy" id="29808"/>
    <lineage>
        <taxon>Eukaryota</taxon>
        <taxon>Viridiplantae</taxon>
        <taxon>Streptophyta</taxon>
        <taxon>Embryophyta</taxon>
        <taxon>Tracheophyta</taxon>
        <taxon>Spermatophyta</taxon>
        <taxon>Pinopsida</taxon>
        <taxon>Pinidae</taxon>
        <taxon>Conifers II</taxon>
        <taxon>Cupressales</taxon>
        <taxon>Taxaceae</taxon>
        <taxon>Taxus</taxon>
    </lineage>
</organism>
<feature type="non-terminal residue" evidence="1">
    <location>
        <position position="1"/>
    </location>
</feature>
<accession>A0AA38F9G6</accession>
<dbReference type="AlphaFoldDB" id="A0AA38F9G6"/>
<evidence type="ECO:0000313" key="2">
    <source>
        <dbReference type="Proteomes" id="UP000824469"/>
    </source>
</evidence>
<feature type="non-terminal residue" evidence="1">
    <location>
        <position position="59"/>
    </location>
</feature>